<gene>
    <name evidence="2" type="ORF">SI8410_11016252</name>
</gene>
<keyword evidence="3" id="KW-1185">Reference proteome</keyword>
<proteinExistence type="predicted"/>
<feature type="region of interest" description="Disordered" evidence="1">
    <location>
        <begin position="232"/>
        <end position="279"/>
    </location>
</feature>
<feature type="region of interest" description="Disordered" evidence="1">
    <location>
        <begin position="513"/>
        <end position="536"/>
    </location>
</feature>
<dbReference type="PANTHER" id="PTHR12069">
    <property type="entry name" value="DNA-DIRECTED RNA POLYMERASES III 80 KDA POLYPEPTIDE RNA POLYMERASE III SUBUNIT 5"/>
    <property type="match status" value="1"/>
</dbReference>
<dbReference type="Pfam" id="PF04801">
    <property type="entry name" value="RPC5"/>
    <property type="match status" value="1"/>
</dbReference>
<dbReference type="GO" id="GO:0042797">
    <property type="term" value="P:tRNA transcription by RNA polymerase III"/>
    <property type="evidence" value="ECO:0007669"/>
    <property type="project" value="TreeGrafter"/>
</dbReference>
<name>A0A7I8L8I4_SPIIN</name>
<protein>
    <submittedName>
        <fullName evidence="2">Uncharacterized protein</fullName>
    </submittedName>
</protein>
<dbReference type="PANTHER" id="PTHR12069:SF0">
    <property type="entry name" value="DNA-DIRECTED RNA POLYMERASE III SUBUNIT RPC5"/>
    <property type="match status" value="1"/>
</dbReference>
<accession>A0A7I8L8I4</accession>
<dbReference type="EMBL" id="LR746274">
    <property type="protein sequence ID" value="CAA7405574.1"/>
    <property type="molecule type" value="Genomic_DNA"/>
</dbReference>
<sequence length="694" mass="77116">MEDDVDMSLDLDAGINVAPARPKSKFQPKLKGKLLPKPEPVAEAAHLPPFPPVKQEDAVGVEKAETLDLGGEHAGADVMGFLKEEEEEFVVGMAAPMEVDGVGNDEEGEVVREIDVFFNPSPLDSDTQLYVMQYPLRPCWRPYELNERCQEVRMKPKQSKIEFDMAMDVDSENYDGEVEEHLRLRKQVLSSSKIPYVTGYAVGILVGNQLHLNPVHAVMQFRPLMSHIDPSGLQKRKHISQRTGVATSDDEEVQESAKPSTSRGKTALESTTENGDDSEEWVSLKYHAADSPISSRYQRKMLSEAGDHIPFLMNSSDYLNCLCPGTSAGNDKIRGLSRRIMLTIPLDERLKKLFLEGGQVHRFDALMHLAPSESPDAALRIIQQYAVLVQGLWIAKTSLLLDGRQALVRDYILFLFTKKNTIPISKVKEINLSMEDMKPILSSLAFERSICNDWKFKEPTDLSFIKRFPDIVNIQESFWSRRQEQIMNASPGILKSPVLMAKCSTKQGLGVKSAGSGSVDQSLKRANETTASSGMSTLSDEIREALPKALNELFRNHRVCSMNQIRQGLREMAVSKSTLPKADPRPFVLAAHGASAPAPELESIICRVAEKIHDVFVPKSSSNPALNPLRNVVITLLRGRPRTEKLKKGEIVAAVEMALKKQFSASDFNQVLSELCVSNRGAGWLLKSGDDMPK</sequence>
<dbReference type="Proteomes" id="UP000663760">
    <property type="component" value="Chromosome 11"/>
</dbReference>
<evidence type="ECO:0000256" key="1">
    <source>
        <dbReference type="SAM" id="MobiDB-lite"/>
    </source>
</evidence>
<dbReference type="AlphaFoldDB" id="A0A7I8L8I4"/>
<evidence type="ECO:0000313" key="3">
    <source>
        <dbReference type="Proteomes" id="UP000663760"/>
    </source>
</evidence>
<reference evidence="2" key="1">
    <citation type="submission" date="2020-02" db="EMBL/GenBank/DDBJ databases">
        <authorList>
            <person name="Scholz U."/>
            <person name="Mascher M."/>
            <person name="Fiebig A."/>
        </authorList>
    </citation>
    <scope>NUCLEOTIDE SEQUENCE</scope>
</reference>
<organism evidence="2 3">
    <name type="scientific">Spirodela intermedia</name>
    <name type="common">Intermediate duckweed</name>
    <dbReference type="NCBI Taxonomy" id="51605"/>
    <lineage>
        <taxon>Eukaryota</taxon>
        <taxon>Viridiplantae</taxon>
        <taxon>Streptophyta</taxon>
        <taxon>Embryophyta</taxon>
        <taxon>Tracheophyta</taxon>
        <taxon>Spermatophyta</taxon>
        <taxon>Magnoliopsida</taxon>
        <taxon>Liliopsida</taxon>
        <taxon>Araceae</taxon>
        <taxon>Lemnoideae</taxon>
        <taxon>Spirodela</taxon>
    </lineage>
</organism>
<dbReference type="GO" id="GO:0005666">
    <property type="term" value="C:RNA polymerase III complex"/>
    <property type="evidence" value="ECO:0007669"/>
    <property type="project" value="TreeGrafter"/>
</dbReference>
<dbReference type="InterPro" id="IPR006886">
    <property type="entry name" value="RNA_pol_III_Rpc5"/>
</dbReference>
<dbReference type="OrthoDB" id="340681at2759"/>
<evidence type="ECO:0000313" key="2">
    <source>
        <dbReference type="EMBL" id="CAA7405574.1"/>
    </source>
</evidence>
<feature type="compositionally biased region" description="Polar residues" evidence="1">
    <location>
        <begin position="257"/>
        <end position="273"/>
    </location>
</feature>